<reference evidence="1" key="1">
    <citation type="submission" date="2021-07" db="EMBL/GenBank/DDBJ databases">
        <authorList>
            <person name="Branca A.L. A."/>
        </authorList>
    </citation>
    <scope>NUCLEOTIDE SEQUENCE</scope>
</reference>
<comment type="caution">
    <text evidence="1">The sequence shown here is derived from an EMBL/GenBank/DDBJ whole genome shotgun (WGS) entry which is preliminary data.</text>
</comment>
<evidence type="ECO:0000313" key="2">
    <source>
        <dbReference type="Proteomes" id="UP001152649"/>
    </source>
</evidence>
<name>A0A9W4NKY1_9EURO</name>
<dbReference type="OrthoDB" id="329139at2759"/>
<dbReference type="EMBL" id="CAJVPG010000288">
    <property type="protein sequence ID" value="CAG8388694.1"/>
    <property type="molecule type" value="Genomic_DNA"/>
</dbReference>
<keyword evidence="2" id="KW-1185">Reference proteome</keyword>
<gene>
    <name evidence="1" type="ORF">PSALAMII_LOCUS6512</name>
</gene>
<dbReference type="AlphaFoldDB" id="A0A9W4NKY1"/>
<proteinExistence type="predicted"/>
<protein>
    <submittedName>
        <fullName evidence="1">Uncharacterized protein</fullName>
    </submittedName>
</protein>
<organism evidence="1 2">
    <name type="scientific">Penicillium salamii</name>
    <dbReference type="NCBI Taxonomy" id="1612424"/>
    <lineage>
        <taxon>Eukaryota</taxon>
        <taxon>Fungi</taxon>
        <taxon>Dikarya</taxon>
        <taxon>Ascomycota</taxon>
        <taxon>Pezizomycotina</taxon>
        <taxon>Eurotiomycetes</taxon>
        <taxon>Eurotiomycetidae</taxon>
        <taxon>Eurotiales</taxon>
        <taxon>Aspergillaceae</taxon>
        <taxon>Penicillium</taxon>
    </lineage>
</organism>
<sequence>MCWNRQRRPQERHVESKSIRPEMDTNMVSFARAMGERSQQSSVAPFSFLPPNDPAILETRLPFFPNGAFEALVADRSAYHHNVHCTLDSSDTRVSWPSRFFELSQSRNAMRAASV</sequence>
<accession>A0A9W4NKY1</accession>
<evidence type="ECO:0000313" key="1">
    <source>
        <dbReference type="EMBL" id="CAG8388694.1"/>
    </source>
</evidence>
<dbReference type="Proteomes" id="UP001152649">
    <property type="component" value="Unassembled WGS sequence"/>
</dbReference>